<keyword evidence="1" id="KW-1133">Transmembrane helix</keyword>
<keyword evidence="3" id="KW-1185">Reference proteome</keyword>
<protein>
    <submittedName>
        <fullName evidence="2">Uncharacterized protein</fullName>
    </submittedName>
</protein>
<dbReference type="EMBL" id="JBHRVQ010000001">
    <property type="protein sequence ID" value="MFC3387801.1"/>
    <property type="molecule type" value="Genomic_DNA"/>
</dbReference>
<gene>
    <name evidence="2" type="ORF">ACFOEO_04210</name>
</gene>
<dbReference type="RefSeq" id="WP_380652273.1">
    <property type="nucleotide sequence ID" value="NZ_JBHRVQ010000001.1"/>
</dbReference>
<sequence length="51" mass="5494">MKFVAGACFAVGLLIMIGLQTILPDSFAVVGYLAMLILFAVGLYFSYDSEL</sequence>
<proteinExistence type="predicted"/>
<feature type="transmembrane region" description="Helical" evidence="1">
    <location>
        <begin position="28"/>
        <end position="47"/>
    </location>
</feature>
<reference evidence="3" key="1">
    <citation type="journal article" date="2019" name="Int. J. Syst. Evol. Microbiol.">
        <title>The Global Catalogue of Microorganisms (GCM) 10K type strain sequencing project: providing services to taxonomists for standard genome sequencing and annotation.</title>
        <authorList>
            <consortium name="The Broad Institute Genomics Platform"/>
            <consortium name="The Broad Institute Genome Sequencing Center for Infectious Disease"/>
            <person name="Wu L."/>
            <person name="Ma J."/>
        </authorList>
    </citation>
    <scope>NUCLEOTIDE SEQUENCE [LARGE SCALE GENOMIC DNA]</scope>
    <source>
        <strain evidence="3">CCM 7756</strain>
    </source>
</reference>
<keyword evidence="1" id="KW-0812">Transmembrane</keyword>
<evidence type="ECO:0000313" key="3">
    <source>
        <dbReference type="Proteomes" id="UP001595637"/>
    </source>
</evidence>
<accession>A0ABV7N3Z5</accession>
<organism evidence="2 3">
    <name type="scientific">Salinicoccus sesuvii</name>
    <dbReference type="NCBI Taxonomy" id="868281"/>
    <lineage>
        <taxon>Bacteria</taxon>
        <taxon>Bacillati</taxon>
        <taxon>Bacillota</taxon>
        <taxon>Bacilli</taxon>
        <taxon>Bacillales</taxon>
        <taxon>Staphylococcaceae</taxon>
        <taxon>Salinicoccus</taxon>
    </lineage>
</organism>
<evidence type="ECO:0000313" key="2">
    <source>
        <dbReference type="EMBL" id="MFC3387801.1"/>
    </source>
</evidence>
<name>A0ABV7N3Z5_9STAP</name>
<evidence type="ECO:0000256" key="1">
    <source>
        <dbReference type="SAM" id="Phobius"/>
    </source>
</evidence>
<dbReference type="Proteomes" id="UP001595637">
    <property type="component" value="Unassembled WGS sequence"/>
</dbReference>
<keyword evidence="1" id="KW-0472">Membrane</keyword>
<comment type="caution">
    <text evidence="2">The sequence shown here is derived from an EMBL/GenBank/DDBJ whole genome shotgun (WGS) entry which is preliminary data.</text>
</comment>